<feature type="transmembrane region" description="Helical" evidence="12">
    <location>
        <begin position="125"/>
        <end position="144"/>
    </location>
</feature>
<evidence type="ECO:0000256" key="9">
    <source>
        <dbReference type="ARBA" id="ARBA00023136"/>
    </source>
</evidence>
<protein>
    <recommendedName>
        <fullName evidence="4 12">Undecaprenyl-diphosphatase</fullName>
        <ecNumber evidence="3 12">3.6.1.27</ecNumber>
    </recommendedName>
    <alternativeName>
        <fullName evidence="10 12">Undecaprenyl pyrophosphate phosphatase</fullName>
    </alternativeName>
</protein>
<comment type="subcellular location">
    <subcellularLocation>
        <location evidence="1 12">Cell membrane</location>
        <topology evidence="1 12">Multi-pass membrane protein</topology>
    </subcellularLocation>
</comment>
<dbReference type="Proteomes" id="UP000027093">
    <property type="component" value="Chromosome"/>
</dbReference>
<dbReference type="GO" id="GO:0005886">
    <property type="term" value="C:plasma membrane"/>
    <property type="evidence" value="ECO:0007669"/>
    <property type="project" value="UniProtKB-SubCell"/>
</dbReference>
<dbReference type="InterPro" id="IPR003824">
    <property type="entry name" value="UppP"/>
</dbReference>
<evidence type="ECO:0000256" key="12">
    <source>
        <dbReference type="HAMAP-Rule" id="MF_01006"/>
    </source>
</evidence>
<feature type="transmembrane region" description="Helical" evidence="12">
    <location>
        <begin position="95"/>
        <end position="113"/>
    </location>
</feature>
<dbReference type="EMBL" id="CP007536">
    <property type="protein sequence ID" value="AIC14735.1"/>
    <property type="molecule type" value="Genomic_DNA"/>
</dbReference>
<evidence type="ECO:0000313" key="14">
    <source>
        <dbReference type="Proteomes" id="UP000027093"/>
    </source>
</evidence>
<evidence type="ECO:0000256" key="2">
    <source>
        <dbReference type="ARBA" id="ARBA00010621"/>
    </source>
</evidence>
<evidence type="ECO:0000256" key="7">
    <source>
        <dbReference type="ARBA" id="ARBA00022801"/>
    </source>
</evidence>
<evidence type="ECO:0000256" key="6">
    <source>
        <dbReference type="ARBA" id="ARBA00022692"/>
    </source>
</evidence>
<reference evidence="13 14" key="1">
    <citation type="journal article" date="2014" name="Int. J. Syst. Evol. Microbiol.">
        <title>Nitrososphaera viennensis gen. nov., sp. nov., an aerobic and mesophilic, ammonia-oxidizing archaeon from soil and a member of the archaeal phylum Thaumarchaeota.</title>
        <authorList>
            <person name="Stieglmeier M."/>
            <person name="Klingl A."/>
            <person name="Alves R.J."/>
            <person name="Rittmann S.K."/>
            <person name="Melcher M."/>
            <person name="Leisch N."/>
            <person name="Schleper C."/>
        </authorList>
    </citation>
    <scope>NUCLEOTIDE SEQUENCE [LARGE SCALE GENOMIC DNA]</scope>
    <source>
        <strain evidence="13">EN76</strain>
    </source>
</reference>
<evidence type="ECO:0000256" key="3">
    <source>
        <dbReference type="ARBA" id="ARBA00012374"/>
    </source>
</evidence>
<feature type="transmembrane region" description="Helical" evidence="12">
    <location>
        <begin position="191"/>
        <end position="209"/>
    </location>
</feature>
<evidence type="ECO:0000256" key="1">
    <source>
        <dbReference type="ARBA" id="ARBA00004651"/>
    </source>
</evidence>
<evidence type="ECO:0000256" key="10">
    <source>
        <dbReference type="ARBA" id="ARBA00032707"/>
    </source>
</evidence>
<keyword evidence="5 12" id="KW-1003">Cell membrane</keyword>
<evidence type="ECO:0000313" key="13">
    <source>
        <dbReference type="EMBL" id="AIC14735.1"/>
    </source>
</evidence>
<dbReference type="HOGENOM" id="CLU_060296_1_2_2"/>
<evidence type="ECO:0000256" key="5">
    <source>
        <dbReference type="ARBA" id="ARBA00022475"/>
    </source>
</evidence>
<feature type="transmembrane region" description="Helical" evidence="12">
    <location>
        <begin position="45"/>
        <end position="65"/>
    </location>
</feature>
<keyword evidence="9 12" id="KW-0472">Membrane</keyword>
<dbReference type="PANTHER" id="PTHR30622">
    <property type="entry name" value="UNDECAPRENYL-DIPHOSPHATASE"/>
    <property type="match status" value="1"/>
</dbReference>
<gene>
    <name evidence="12 13" type="primary">uppP</name>
    <name evidence="13" type="ORF">NVIE_005360</name>
</gene>
<proteinExistence type="inferred from homology"/>
<feature type="transmembrane region" description="Helical" evidence="12">
    <location>
        <begin position="221"/>
        <end position="245"/>
    </location>
</feature>
<name>A0A060HHA0_9ARCH</name>
<comment type="similarity">
    <text evidence="2 12">Belongs to the UppP family.</text>
</comment>
<evidence type="ECO:0000256" key="4">
    <source>
        <dbReference type="ARBA" id="ARBA00021581"/>
    </source>
</evidence>
<sequence length="276" mass="29537">MYSSLAAVDIFQSIMLGIVQGLTEWLPISSSGHLALVQLAMDLQVPVFFDVILHIGTLAGVFAIYRRDLAGIARSIFASKNPGAAGLKYPQGRRMLLLIIVGTVPTGIIGIVFRSFFESSFYDPVSIATGFVITGALVLITGFLKQGHKNLNSLDAVLIGVGQGISIFSSISRSGATLSAGLFRGVEREQLVRYSFLLSIPAILGATIVDTLTMEEEEKVLLSSIGIESYVAGALVSAVVGYVSIRALIKLVIKGKFYLFAFYCFAIGVATLFLLQ</sequence>
<keyword evidence="14" id="KW-1185">Reference proteome</keyword>
<evidence type="ECO:0000256" key="11">
    <source>
        <dbReference type="ARBA" id="ARBA00047594"/>
    </source>
</evidence>
<comment type="function">
    <text evidence="12">Catalyzes the dephosphorylation of undecaprenyl diphosphate (UPP).</text>
</comment>
<dbReference type="GO" id="GO:0050380">
    <property type="term" value="F:undecaprenyl-diphosphatase activity"/>
    <property type="evidence" value="ECO:0007669"/>
    <property type="project" value="UniProtKB-UniRule"/>
</dbReference>
<dbReference type="KEGG" id="nvn:NVIE_005360"/>
<dbReference type="Pfam" id="PF02673">
    <property type="entry name" value="BacA"/>
    <property type="match status" value="1"/>
</dbReference>
<dbReference type="AlphaFoldDB" id="A0A060HHA0"/>
<dbReference type="STRING" id="926571.NVIE_005360"/>
<dbReference type="PANTHER" id="PTHR30622:SF2">
    <property type="entry name" value="UNDECAPRENYL-DIPHOSPHATASE"/>
    <property type="match status" value="1"/>
</dbReference>
<evidence type="ECO:0000256" key="8">
    <source>
        <dbReference type="ARBA" id="ARBA00022989"/>
    </source>
</evidence>
<keyword evidence="8 12" id="KW-1133">Transmembrane helix</keyword>
<dbReference type="EC" id="3.6.1.27" evidence="3 12"/>
<comment type="catalytic activity">
    <reaction evidence="11 12">
        <text>di-trans,octa-cis-undecaprenyl diphosphate + H2O = di-trans,octa-cis-undecaprenyl phosphate + phosphate + H(+)</text>
        <dbReference type="Rhea" id="RHEA:28094"/>
        <dbReference type="ChEBI" id="CHEBI:15377"/>
        <dbReference type="ChEBI" id="CHEBI:15378"/>
        <dbReference type="ChEBI" id="CHEBI:43474"/>
        <dbReference type="ChEBI" id="CHEBI:58405"/>
        <dbReference type="ChEBI" id="CHEBI:60392"/>
        <dbReference type="EC" id="3.6.1.27"/>
    </reaction>
</comment>
<accession>A0A060HHA0</accession>
<keyword evidence="6 12" id="KW-0812">Transmembrane</keyword>
<keyword evidence="7 12" id="KW-0378">Hydrolase</keyword>
<dbReference type="HAMAP" id="MF_01006">
    <property type="entry name" value="Undec_diphosphatase"/>
    <property type="match status" value="1"/>
</dbReference>
<organism evidence="13 14">
    <name type="scientific">Nitrososphaera viennensis EN76</name>
    <dbReference type="NCBI Taxonomy" id="926571"/>
    <lineage>
        <taxon>Archaea</taxon>
        <taxon>Nitrososphaerota</taxon>
        <taxon>Nitrososphaeria</taxon>
        <taxon>Nitrososphaerales</taxon>
        <taxon>Nitrososphaeraceae</taxon>
        <taxon>Nitrososphaera</taxon>
    </lineage>
</organism>
<feature type="transmembrane region" description="Helical" evidence="12">
    <location>
        <begin position="257"/>
        <end position="275"/>
    </location>
</feature>